<sequence length="193" mass="22458">MERFISAIRKSVDDSNWMSAMCLAITMPDICGGIEWPGDRNNSERFKKWFNQNLKIHYDPENNYESLMSARPNILEEFSGNPYALESFEKLKFEPVAEHVRLNADDFWKLRCKLLHDGHGQVRKGKNIIPSPKPEEGYSIHKAFMGGLFYIQVDIFCEDMCIAVDSWYNKKVVGSRSFEKRIDKLIKITPFPI</sequence>
<dbReference type="EMBL" id="AMWE01000004">
    <property type="protein sequence ID" value="ERO56663.1"/>
    <property type="molecule type" value="Genomic_DNA"/>
</dbReference>
<proteinExistence type="predicted"/>
<comment type="caution">
    <text evidence="1">The sequence shown here is derived from an EMBL/GenBank/DDBJ whole genome shotgun (WGS) entry which is preliminary data.</text>
</comment>
<accession>A0AAV3K7H0</accession>
<reference evidence="2" key="1">
    <citation type="journal article" date="2013" name="Diversity">
        <title>Genome Sequence of Dickeya solani, a New soft Rot Pathogen of Potato, Suggests its Emergence May Be Related to a Novel Combination of Non-Ribosomal Peptide/Polyketide Synthetase Clusters.</title>
        <authorList>
            <person name="Garlant L."/>
            <person name="Koskinen P."/>
            <person name="Rouhiainen L."/>
            <person name="Laine P."/>
            <person name="Paulin L."/>
            <person name="Auvinen P."/>
            <person name="Holm L."/>
            <person name="Pirhonen M."/>
        </authorList>
    </citation>
    <scope>NUCLEOTIDE SEQUENCE [LARGE SCALE GENOMIC DNA]</scope>
    <source>
        <strain evidence="2">D s0432-1</strain>
    </source>
</reference>
<evidence type="ECO:0000313" key="1">
    <source>
        <dbReference type="EMBL" id="ERO56663.1"/>
    </source>
</evidence>
<evidence type="ECO:0000313" key="2">
    <source>
        <dbReference type="Proteomes" id="UP000017142"/>
    </source>
</evidence>
<dbReference type="RefSeq" id="WP_022634598.1">
    <property type="nucleotide sequence ID" value="NZ_AMWE01000004.1"/>
</dbReference>
<gene>
    <name evidence="1" type="ORF">A544_3228</name>
</gene>
<organism evidence="1 2">
    <name type="scientific">Dickeya solani D s0432-1</name>
    <dbReference type="NCBI Taxonomy" id="1231725"/>
    <lineage>
        <taxon>Bacteria</taxon>
        <taxon>Pseudomonadati</taxon>
        <taxon>Pseudomonadota</taxon>
        <taxon>Gammaproteobacteria</taxon>
        <taxon>Enterobacterales</taxon>
        <taxon>Pectobacteriaceae</taxon>
        <taxon>Dickeya</taxon>
    </lineage>
</organism>
<name>A0AAV3K7H0_9GAMM</name>
<dbReference type="AlphaFoldDB" id="A0AAV3K7H0"/>
<protein>
    <submittedName>
        <fullName evidence="1">Uncharacterized protein</fullName>
    </submittedName>
</protein>
<dbReference type="GeneID" id="43517735"/>
<dbReference type="Proteomes" id="UP000017142">
    <property type="component" value="Unassembled WGS sequence"/>
</dbReference>